<gene>
    <name evidence="2" type="ORF">BSTOLATCC_MIC59884</name>
</gene>
<comment type="caution">
    <text evidence="2">The sequence shown here is derived from an EMBL/GenBank/DDBJ whole genome shotgun (WGS) entry which is preliminary data.</text>
</comment>
<dbReference type="AlphaFoldDB" id="A0AAU9K7W6"/>
<dbReference type="EMBL" id="CAJZBQ010000057">
    <property type="protein sequence ID" value="CAG9334082.1"/>
    <property type="molecule type" value="Genomic_DNA"/>
</dbReference>
<evidence type="ECO:0000256" key="1">
    <source>
        <dbReference type="SAM" id="MobiDB-lite"/>
    </source>
</evidence>
<name>A0AAU9K7W6_9CILI</name>
<feature type="compositionally biased region" description="Basic residues" evidence="1">
    <location>
        <begin position="8"/>
        <end position="23"/>
    </location>
</feature>
<feature type="region of interest" description="Disordered" evidence="1">
    <location>
        <begin position="1"/>
        <end position="24"/>
    </location>
</feature>
<protein>
    <submittedName>
        <fullName evidence="2">Uncharacterized protein</fullName>
    </submittedName>
</protein>
<reference evidence="2" key="1">
    <citation type="submission" date="2021-09" db="EMBL/GenBank/DDBJ databases">
        <authorList>
            <consortium name="AG Swart"/>
            <person name="Singh M."/>
            <person name="Singh A."/>
            <person name="Seah K."/>
            <person name="Emmerich C."/>
        </authorList>
    </citation>
    <scope>NUCLEOTIDE SEQUENCE</scope>
    <source>
        <strain evidence="2">ATCC30299</strain>
    </source>
</reference>
<feature type="compositionally biased region" description="Polar residues" evidence="1">
    <location>
        <begin position="145"/>
        <end position="159"/>
    </location>
</feature>
<organism evidence="2 3">
    <name type="scientific">Blepharisma stoltei</name>
    <dbReference type="NCBI Taxonomy" id="1481888"/>
    <lineage>
        <taxon>Eukaryota</taxon>
        <taxon>Sar</taxon>
        <taxon>Alveolata</taxon>
        <taxon>Ciliophora</taxon>
        <taxon>Postciliodesmatophora</taxon>
        <taxon>Heterotrichea</taxon>
        <taxon>Heterotrichida</taxon>
        <taxon>Blepharismidae</taxon>
        <taxon>Blepharisma</taxon>
    </lineage>
</organism>
<feature type="region of interest" description="Disordered" evidence="1">
    <location>
        <begin position="222"/>
        <end position="241"/>
    </location>
</feature>
<dbReference type="Proteomes" id="UP001162131">
    <property type="component" value="Unassembled WGS sequence"/>
</dbReference>
<feature type="compositionally biased region" description="Polar residues" evidence="1">
    <location>
        <begin position="222"/>
        <end position="233"/>
    </location>
</feature>
<keyword evidence="3" id="KW-1185">Reference proteome</keyword>
<evidence type="ECO:0000313" key="3">
    <source>
        <dbReference type="Proteomes" id="UP001162131"/>
    </source>
</evidence>
<sequence>MEGNSEKPRRKRRGRKLKKKHQFKASFLQTTPAETVPQFERKETVTKFKELIDLQQKNKEYKTEWLGLYTTMKEIPLKRSLVRDTLPSLQAEKFSSDSSASATKKIPAMRQTFDSSRINMLLVSSQSVPLITNRNRKEKTERENSTQTRLSTMRKSGSAVSKDYHEGNNDFRVIIPKSIERLGKAQRAENNSPSEMPSQRLLSTTQLEFSLPLQQKIGQNSDFSVPSIKNSPVTKPRKANDAIKSVSPKAFNPAVIPELPNPKVTINDILFYIEYLNKKTNRFCV</sequence>
<accession>A0AAU9K7W6</accession>
<proteinExistence type="predicted"/>
<evidence type="ECO:0000313" key="2">
    <source>
        <dbReference type="EMBL" id="CAG9334082.1"/>
    </source>
</evidence>
<feature type="region of interest" description="Disordered" evidence="1">
    <location>
        <begin position="135"/>
        <end position="163"/>
    </location>
</feature>